<gene>
    <name evidence="2" type="ORF">KI659_04305</name>
</gene>
<dbReference type="InterPro" id="IPR036873">
    <property type="entry name" value="Rhodanese-like_dom_sf"/>
</dbReference>
<keyword evidence="3" id="KW-1185">Reference proteome</keyword>
<evidence type="ECO:0000259" key="1">
    <source>
        <dbReference type="PROSITE" id="PS50206"/>
    </source>
</evidence>
<dbReference type="Proteomes" id="UP001319104">
    <property type="component" value="Unassembled WGS sequence"/>
</dbReference>
<organism evidence="2 3">
    <name type="scientific">Litoribacter ruber</name>
    <dbReference type="NCBI Taxonomy" id="702568"/>
    <lineage>
        <taxon>Bacteria</taxon>
        <taxon>Pseudomonadati</taxon>
        <taxon>Bacteroidota</taxon>
        <taxon>Cytophagia</taxon>
        <taxon>Cytophagales</taxon>
        <taxon>Cyclobacteriaceae</taxon>
        <taxon>Litoribacter</taxon>
    </lineage>
</organism>
<dbReference type="InterPro" id="IPR001763">
    <property type="entry name" value="Rhodanese-like_dom"/>
</dbReference>
<sequence length="102" mass="11856">MEDINVQELKERLEKKEEFGFVDVREEWEYEEDNLGALNIPLSQLPHQLSEIDEYKNKELVVHCRSGARSDNAKKFLQTKGFSKVRNLIGGIMAYRELEGQG</sequence>
<dbReference type="PANTHER" id="PTHR43031:SF17">
    <property type="entry name" value="SULFURTRANSFERASE YTWF-RELATED"/>
    <property type="match status" value="1"/>
</dbReference>
<feature type="domain" description="Rhodanese" evidence="1">
    <location>
        <begin position="15"/>
        <end position="100"/>
    </location>
</feature>
<dbReference type="AlphaFoldDB" id="A0AAP2CEZ8"/>
<reference evidence="2 3" key="1">
    <citation type="submission" date="2021-05" db="EMBL/GenBank/DDBJ databases">
        <authorList>
            <person name="Zhang Z.D."/>
            <person name="Osman G."/>
        </authorList>
    </citation>
    <scope>NUCLEOTIDE SEQUENCE [LARGE SCALE GENOMIC DNA]</scope>
    <source>
        <strain evidence="2 3">KCTC 32217</strain>
    </source>
</reference>
<dbReference type="Gene3D" id="3.40.250.10">
    <property type="entry name" value="Rhodanese-like domain"/>
    <property type="match status" value="1"/>
</dbReference>
<evidence type="ECO:0000313" key="3">
    <source>
        <dbReference type="Proteomes" id="UP001319104"/>
    </source>
</evidence>
<protein>
    <submittedName>
        <fullName evidence="2">Rhodanese-like domain-containing protein</fullName>
    </submittedName>
</protein>
<dbReference type="PANTHER" id="PTHR43031">
    <property type="entry name" value="FAD-DEPENDENT OXIDOREDUCTASE"/>
    <property type="match status" value="1"/>
</dbReference>
<comment type="caution">
    <text evidence="2">The sequence shown here is derived from an EMBL/GenBank/DDBJ whole genome shotgun (WGS) entry which is preliminary data.</text>
</comment>
<dbReference type="SMART" id="SM00450">
    <property type="entry name" value="RHOD"/>
    <property type="match status" value="1"/>
</dbReference>
<dbReference type="EMBL" id="JAHCMY010000001">
    <property type="protein sequence ID" value="MBS9523233.1"/>
    <property type="molecule type" value="Genomic_DNA"/>
</dbReference>
<dbReference type="RefSeq" id="WP_213944091.1">
    <property type="nucleotide sequence ID" value="NZ_JAHBGI010000003.1"/>
</dbReference>
<name>A0AAP2CEZ8_9BACT</name>
<dbReference type="CDD" id="cd00158">
    <property type="entry name" value="RHOD"/>
    <property type="match status" value="1"/>
</dbReference>
<evidence type="ECO:0000313" key="2">
    <source>
        <dbReference type="EMBL" id="MBS9523233.1"/>
    </source>
</evidence>
<dbReference type="SUPFAM" id="SSF52821">
    <property type="entry name" value="Rhodanese/Cell cycle control phosphatase"/>
    <property type="match status" value="1"/>
</dbReference>
<dbReference type="Pfam" id="PF00581">
    <property type="entry name" value="Rhodanese"/>
    <property type="match status" value="1"/>
</dbReference>
<dbReference type="PROSITE" id="PS50206">
    <property type="entry name" value="RHODANESE_3"/>
    <property type="match status" value="1"/>
</dbReference>
<dbReference type="InterPro" id="IPR050229">
    <property type="entry name" value="GlpE_sulfurtransferase"/>
</dbReference>
<proteinExistence type="predicted"/>
<accession>A0AAP2CEZ8</accession>